<sequence>MSTATIHPMSDSLTMLRRQLRHSVRNMSTLFNAVFFPIIMLLMFVYIFGGAFNVGVEYVQYVFPGILTMTIAYGVSMTAITVNNDMTQGIIDRFRTMAISRASVLTGHAGGALIRTLAGVTVITLVALLMGFEPNAEFGEWVLAVLLSAFLILGMAWMVIAFGLKAKTVEGASFAAFPLLFLPFMSSAFAPASTMPAGIRWFTDNQPFTPIIETMRGLLTGTPIGNSGLAAVLWCTGLLLAGYAWARRAYATSGR</sequence>
<evidence type="ECO:0000256" key="6">
    <source>
        <dbReference type="RuleBase" id="RU361157"/>
    </source>
</evidence>
<dbReference type="AlphaFoldDB" id="A0A4Q7KQR4"/>
<dbReference type="Proteomes" id="UP000294257">
    <property type="component" value="Unassembled WGS sequence"/>
</dbReference>
<dbReference type="InterPro" id="IPR000412">
    <property type="entry name" value="ABC_2_transport"/>
</dbReference>
<feature type="transmembrane region" description="Helical" evidence="6">
    <location>
        <begin position="224"/>
        <end position="246"/>
    </location>
</feature>
<dbReference type="PIRSF" id="PIRSF006648">
    <property type="entry name" value="DrrB"/>
    <property type="match status" value="1"/>
</dbReference>
<feature type="transmembrane region" description="Helical" evidence="6">
    <location>
        <begin position="103"/>
        <end position="129"/>
    </location>
</feature>
<evidence type="ECO:0000259" key="7">
    <source>
        <dbReference type="PROSITE" id="PS51012"/>
    </source>
</evidence>
<comment type="caution">
    <text evidence="8">The sequence shown here is derived from an EMBL/GenBank/DDBJ whole genome shotgun (WGS) entry which is preliminary data.</text>
</comment>
<comment type="subcellular location">
    <subcellularLocation>
        <location evidence="6">Cell membrane</location>
        <topology evidence="6">Multi-pass membrane protein</topology>
    </subcellularLocation>
    <subcellularLocation>
        <location evidence="1">Membrane</location>
        <topology evidence="1">Multi-pass membrane protein</topology>
    </subcellularLocation>
</comment>
<evidence type="ECO:0000256" key="5">
    <source>
        <dbReference type="ARBA" id="ARBA00023251"/>
    </source>
</evidence>
<dbReference type="GO" id="GO:0140359">
    <property type="term" value="F:ABC-type transporter activity"/>
    <property type="evidence" value="ECO:0007669"/>
    <property type="project" value="InterPro"/>
</dbReference>
<keyword evidence="4 6" id="KW-0472">Membrane</keyword>
<dbReference type="PANTHER" id="PTHR43229">
    <property type="entry name" value="NODULATION PROTEIN J"/>
    <property type="match status" value="1"/>
</dbReference>
<feature type="domain" description="ABC transmembrane type-2" evidence="7">
    <location>
        <begin position="28"/>
        <end position="249"/>
    </location>
</feature>
<dbReference type="GO" id="GO:0043190">
    <property type="term" value="C:ATP-binding cassette (ABC) transporter complex"/>
    <property type="evidence" value="ECO:0007669"/>
    <property type="project" value="InterPro"/>
</dbReference>
<proteinExistence type="inferred from homology"/>
<feature type="transmembrane region" description="Helical" evidence="6">
    <location>
        <begin position="171"/>
        <end position="192"/>
    </location>
</feature>
<keyword evidence="9" id="KW-1185">Reference proteome</keyword>
<evidence type="ECO:0000313" key="9">
    <source>
        <dbReference type="Proteomes" id="UP000294257"/>
    </source>
</evidence>
<protein>
    <recommendedName>
        <fullName evidence="6">Transport permease protein</fullName>
    </recommendedName>
</protein>
<gene>
    <name evidence="8" type="ORF">EV193_10413</name>
</gene>
<keyword evidence="5" id="KW-0046">Antibiotic resistance</keyword>
<name>A0A4Q7KQR4_9PSEU</name>
<dbReference type="PROSITE" id="PS51012">
    <property type="entry name" value="ABC_TM2"/>
    <property type="match status" value="1"/>
</dbReference>
<dbReference type="InterPro" id="IPR051784">
    <property type="entry name" value="Nod_factor_ABC_transporter"/>
</dbReference>
<dbReference type="OrthoDB" id="670210at2"/>
<dbReference type="EMBL" id="SGWQ01000004">
    <property type="protein sequence ID" value="RZS38804.1"/>
    <property type="molecule type" value="Genomic_DNA"/>
</dbReference>
<keyword evidence="3 6" id="KW-1133">Transmembrane helix</keyword>
<feature type="transmembrane region" description="Helical" evidence="6">
    <location>
        <begin position="27"/>
        <end position="49"/>
    </location>
</feature>
<dbReference type="Pfam" id="PF01061">
    <property type="entry name" value="ABC2_membrane"/>
    <property type="match status" value="1"/>
</dbReference>
<dbReference type="InterPro" id="IPR013525">
    <property type="entry name" value="ABC2_TM"/>
</dbReference>
<keyword evidence="6" id="KW-1003">Cell membrane</keyword>
<feature type="transmembrane region" description="Helical" evidence="6">
    <location>
        <begin position="61"/>
        <end position="82"/>
    </location>
</feature>
<dbReference type="GO" id="GO:0046677">
    <property type="term" value="P:response to antibiotic"/>
    <property type="evidence" value="ECO:0007669"/>
    <property type="project" value="UniProtKB-KW"/>
</dbReference>
<feature type="transmembrane region" description="Helical" evidence="6">
    <location>
        <begin position="141"/>
        <end position="164"/>
    </location>
</feature>
<keyword evidence="6" id="KW-0813">Transport</keyword>
<dbReference type="PANTHER" id="PTHR43229:SF2">
    <property type="entry name" value="NODULATION PROTEIN J"/>
    <property type="match status" value="1"/>
</dbReference>
<evidence type="ECO:0000256" key="4">
    <source>
        <dbReference type="ARBA" id="ARBA00023136"/>
    </source>
</evidence>
<evidence type="ECO:0000256" key="3">
    <source>
        <dbReference type="ARBA" id="ARBA00022989"/>
    </source>
</evidence>
<dbReference type="InterPro" id="IPR047817">
    <property type="entry name" value="ABC2_TM_bact-type"/>
</dbReference>
<keyword evidence="2 6" id="KW-0812">Transmembrane</keyword>
<reference evidence="8 9" key="1">
    <citation type="submission" date="2019-02" db="EMBL/GenBank/DDBJ databases">
        <title>Genomic Encyclopedia of Type Strains, Phase IV (KMG-IV): sequencing the most valuable type-strain genomes for metagenomic binning, comparative biology and taxonomic classification.</title>
        <authorList>
            <person name="Goeker M."/>
        </authorList>
    </citation>
    <scope>NUCLEOTIDE SEQUENCE [LARGE SCALE GENOMIC DNA]</scope>
    <source>
        <strain evidence="8 9">DSM 101727</strain>
    </source>
</reference>
<comment type="similarity">
    <text evidence="6">Belongs to the ABC-2 integral membrane protein family.</text>
</comment>
<organism evidence="8 9">
    <name type="scientific">Herbihabitans rhizosphaerae</name>
    <dbReference type="NCBI Taxonomy" id="1872711"/>
    <lineage>
        <taxon>Bacteria</taxon>
        <taxon>Bacillati</taxon>
        <taxon>Actinomycetota</taxon>
        <taxon>Actinomycetes</taxon>
        <taxon>Pseudonocardiales</taxon>
        <taxon>Pseudonocardiaceae</taxon>
        <taxon>Herbihabitans</taxon>
    </lineage>
</organism>
<evidence type="ECO:0000313" key="8">
    <source>
        <dbReference type="EMBL" id="RZS38804.1"/>
    </source>
</evidence>
<evidence type="ECO:0000256" key="2">
    <source>
        <dbReference type="ARBA" id="ARBA00022692"/>
    </source>
</evidence>
<evidence type="ECO:0000256" key="1">
    <source>
        <dbReference type="ARBA" id="ARBA00004141"/>
    </source>
</evidence>
<accession>A0A4Q7KQR4</accession>